<evidence type="ECO:0000313" key="3">
    <source>
        <dbReference type="Proteomes" id="UP000095282"/>
    </source>
</evidence>
<organism evidence="3 4">
    <name type="scientific">Caenorhabditis tropicalis</name>
    <dbReference type="NCBI Taxonomy" id="1561998"/>
    <lineage>
        <taxon>Eukaryota</taxon>
        <taxon>Metazoa</taxon>
        <taxon>Ecdysozoa</taxon>
        <taxon>Nematoda</taxon>
        <taxon>Chromadorea</taxon>
        <taxon>Rhabditida</taxon>
        <taxon>Rhabditina</taxon>
        <taxon>Rhabditomorpha</taxon>
        <taxon>Rhabditoidea</taxon>
        <taxon>Rhabditidae</taxon>
        <taxon>Peloderinae</taxon>
        <taxon>Caenorhabditis</taxon>
    </lineage>
</organism>
<proteinExistence type="predicted"/>
<evidence type="ECO:0000313" key="4">
    <source>
        <dbReference type="WBParaSite" id="Csp11.Scaffold629.g14252.t1"/>
    </source>
</evidence>
<keyword evidence="1" id="KW-0732">Signal</keyword>
<accession>A0A1I7U2Q4</accession>
<dbReference type="WBParaSite" id="Csp11.Scaffold629.g14252.t1">
    <property type="protein sequence ID" value="Csp11.Scaffold629.g14252.t1"/>
    <property type="gene ID" value="Csp11.Scaffold629.g14252"/>
</dbReference>
<reference evidence="4" key="1">
    <citation type="submission" date="2016-11" db="UniProtKB">
        <authorList>
            <consortium name="WormBaseParasite"/>
        </authorList>
    </citation>
    <scope>IDENTIFICATION</scope>
</reference>
<dbReference type="InterPro" id="IPR006342">
    <property type="entry name" value="FkbM_mtfrase"/>
</dbReference>
<evidence type="ECO:0000259" key="2">
    <source>
        <dbReference type="Pfam" id="PF05050"/>
    </source>
</evidence>
<dbReference type="eggNOG" id="ENOG502S02V">
    <property type="taxonomic scope" value="Eukaryota"/>
</dbReference>
<dbReference type="Proteomes" id="UP000095282">
    <property type="component" value="Unplaced"/>
</dbReference>
<feature type="signal peptide" evidence="1">
    <location>
        <begin position="1"/>
        <end position="28"/>
    </location>
</feature>
<keyword evidence="3" id="KW-1185">Reference proteome</keyword>
<protein>
    <submittedName>
        <fullName evidence="4">Methyltransf_21 domain-containing protein</fullName>
    </submittedName>
</protein>
<sequence>MRNIPNPFSLIILLVLLITLSNFFTVHRSEIKSAKTQSELNKLLEVISRPSATENQKSLLEASKTSDSKEFYRRVKEEAICKNKVRIGGAGDGGKYVCNPQNNEQHPNTKEKYAKINGQLFSGRIPDQLKISDMMVKSGKKSVELMKIDIEEGEHTALEPFIKEYSVCQIFIEIHGTPAKHLEMLQKIAKNNYRIFNVDPNPTCPLCSEYSMIHENCMEQFEVIPLDLVVPN</sequence>
<name>A0A1I7U2Q4_9PELO</name>
<dbReference type="PANTHER" id="PTHR32026:SF27">
    <property type="entry name" value="METHYLTRANSFERASE FKBM DOMAIN-CONTAINING PROTEIN-RELATED"/>
    <property type="match status" value="1"/>
</dbReference>
<evidence type="ECO:0000256" key="1">
    <source>
        <dbReference type="SAM" id="SignalP"/>
    </source>
</evidence>
<feature type="chain" id="PRO_5009308359" evidence="1">
    <location>
        <begin position="29"/>
        <end position="232"/>
    </location>
</feature>
<dbReference type="InterPro" id="IPR026913">
    <property type="entry name" value="METTL24"/>
</dbReference>
<dbReference type="AlphaFoldDB" id="A0A1I7U2Q4"/>
<dbReference type="Pfam" id="PF05050">
    <property type="entry name" value="Methyltransf_21"/>
    <property type="match status" value="1"/>
</dbReference>
<dbReference type="PANTHER" id="PTHR32026">
    <property type="entry name" value="METHYLTRANSFERASE-LIKE PROTEIN 24"/>
    <property type="match status" value="1"/>
</dbReference>
<feature type="domain" description="Methyltransferase FkbM" evidence="2">
    <location>
        <begin position="90"/>
        <end position="195"/>
    </location>
</feature>